<reference evidence="1" key="2">
    <citation type="journal article" date="2015" name="Fish Shellfish Immunol.">
        <title>Early steps in the European eel (Anguilla anguilla)-Vibrio vulnificus interaction in the gills: Role of the RtxA13 toxin.</title>
        <authorList>
            <person name="Callol A."/>
            <person name="Pajuelo D."/>
            <person name="Ebbesson L."/>
            <person name="Teles M."/>
            <person name="MacKenzie S."/>
            <person name="Amaro C."/>
        </authorList>
    </citation>
    <scope>NUCLEOTIDE SEQUENCE</scope>
</reference>
<accession>A0A0E9T305</accession>
<name>A0A0E9T305_ANGAN</name>
<proteinExistence type="predicted"/>
<dbReference type="AlphaFoldDB" id="A0A0E9T305"/>
<dbReference type="EMBL" id="GBXM01060593">
    <property type="protein sequence ID" value="JAH47984.1"/>
    <property type="molecule type" value="Transcribed_RNA"/>
</dbReference>
<evidence type="ECO:0000313" key="1">
    <source>
        <dbReference type="EMBL" id="JAH47984.1"/>
    </source>
</evidence>
<reference evidence="1" key="1">
    <citation type="submission" date="2014-11" db="EMBL/GenBank/DDBJ databases">
        <authorList>
            <person name="Amaro Gonzalez C."/>
        </authorList>
    </citation>
    <scope>NUCLEOTIDE SEQUENCE</scope>
</reference>
<sequence length="29" mass="3457">MGVETEVDFSLKKEKTEFFTKYVLPFVMI</sequence>
<protein>
    <submittedName>
        <fullName evidence="1">Uncharacterized protein</fullName>
    </submittedName>
</protein>
<organism evidence="1">
    <name type="scientific">Anguilla anguilla</name>
    <name type="common">European freshwater eel</name>
    <name type="synonym">Muraena anguilla</name>
    <dbReference type="NCBI Taxonomy" id="7936"/>
    <lineage>
        <taxon>Eukaryota</taxon>
        <taxon>Metazoa</taxon>
        <taxon>Chordata</taxon>
        <taxon>Craniata</taxon>
        <taxon>Vertebrata</taxon>
        <taxon>Euteleostomi</taxon>
        <taxon>Actinopterygii</taxon>
        <taxon>Neopterygii</taxon>
        <taxon>Teleostei</taxon>
        <taxon>Anguilliformes</taxon>
        <taxon>Anguillidae</taxon>
        <taxon>Anguilla</taxon>
    </lineage>
</organism>